<evidence type="ECO:0000313" key="6">
    <source>
        <dbReference type="EMBL" id="PRQ53372.1"/>
    </source>
</evidence>
<keyword evidence="7" id="KW-1185">Reference proteome</keyword>
<dbReference type="FunFam" id="3.10.450.50:FF:000003">
    <property type="entry name" value="Nuclear transport factor 2 family protein"/>
    <property type="match status" value="1"/>
</dbReference>
<feature type="region of interest" description="Disordered" evidence="3">
    <location>
        <begin position="265"/>
        <end position="296"/>
    </location>
</feature>
<dbReference type="OrthoDB" id="339151at2759"/>
<gene>
    <name evidence="6" type="ORF">RchiOBHm_Chr2g0165791</name>
</gene>
<dbReference type="CDD" id="cd00590">
    <property type="entry name" value="RRM_SF"/>
    <property type="match status" value="1"/>
</dbReference>
<evidence type="ECO:0000256" key="3">
    <source>
        <dbReference type="SAM" id="MobiDB-lite"/>
    </source>
</evidence>
<keyword evidence="1 2" id="KW-0694">RNA-binding</keyword>
<dbReference type="Gramene" id="PRQ53372">
    <property type="protein sequence ID" value="PRQ53372"/>
    <property type="gene ID" value="RchiOBHm_Chr2g0165791"/>
</dbReference>
<feature type="region of interest" description="Disordered" evidence="3">
    <location>
        <begin position="428"/>
        <end position="525"/>
    </location>
</feature>
<dbReference type="InterPro" id="IPR035979">
    <property type="entry name" value="RBD_domain_sf"/>
</dbReference>
<feature type="compositionally biased region" description="Low complexity" evidence="3">
    <location>
        <begin position="268"/>
        <end position="289"/>
    </location>
</feature>
<evidence type="ECO:0000313" key="7">
    <source>
        <dbReference type="Proteomes" id="UP000238479"/>
    </source>
</evidence>
<dbReference type="SMART" id="SM00360">
    <property type="entry name" value="RRM"/>
    <property type="match status" value="1"/>
</dbReference>
<dbReference type="Gene3D" id="3.30.70.330">
    <property type="match status" value="1"/>
</dbReference>
<dbReference type="PANTHER" id="PTHR10693:SF52">
    <property type="entry name" value="RAS GTPASE-ACTIVATING BINDING-LIKE PROTEIN"/>
    <property type="match status" value="1"/>
</dbReference>
<sequence>MALQTAIPPVIPSAQVVANAFIAQYYHILHHNPGHVYRFYQDSSVMSRPDFDGVMRSVTTMQGINEKILSFDYKEYKAEIETADAQNSYKDGVTVLVTGCLTSKDNLKRKFAQSFFLAPQENGFFVLNDVFRYVEDGELLKNHSVNNDATTVHFNQEPEPTRVLDPPTPDLETTQVEEDQFVIEKAFDTSDQDRQSANEKESDTERPSYSNGNDVHVAVESTSTTAQEDGPKQSYASIVKVAKGSPGPNKVYVPTNTVKVAPKKTENSLPAPAASASVPEASAPTSTSTLEGSETNEEVEGYSIYIRNLPLSVTADQLEVEFKKFGPIKEGGIQVRNKKLQGYCFGFVEFLSLSSMNSAIQASPITVGGRQAIIEIKRTNTRIGSSGSGSFTSGRGGFRGDSFRGHGSYGGGRSFVRSEYVNRAEFSGRGRGRVGRGGEGYRPGRGDSHQQGRGEGYQQGRGDSYHQGRGDSYQQGRGDGYQHGRGEVYQQRRVDGYHQGRGDGYQQGRGRGGRPSGPKHNAVSA</sequence>
<dbReference type="CDD" id="cd00780">
    <property type="entry name" value="NTF2"/>
    <property type="match status" value="1"/>
</dbReference>
<feature type="compositionally biased region" description="Low complexity" evidence="3">
    <location>
        <begin position="384"/>
        <end position="393"/>
    </location>
</feature>
<dbReference type="PROSITE" id="PS50102">
    <property type="entry name" value="RRM"/>
    <property type="match status" value="1"/>
</dbReference>
<dbReference type="GO" id="GO:1990904">
    <property type="term" value="C:ribonucleoprotein complex"/>
    <property type="evidence" value="ECO:0007669"/>
    <property type="project" value="TreeGrafter"/>
</dbReference>
<dbReference type="InterPro" id="IPR032710">
    <property type="entry name" value="NTF2-like_dom_sf"/>
</dbReference>
<evidence type="ECO:0000256" key="2">
    <source>
        <dbReference type="PROSITE-ProRule" id="PRU00176"/>
    </source>
</evidence>
<dbReference type="EMBL" id="PDCK01000040">
    <property type="protein sequence ID" value="PRQ53372.1"/>
    <property type="molecule type" value="Genomic_DNA"/>
</dbReference>
<feature type="region of interest" description="Disordered" evidence="3">
    <location>
        <begin position="383"/>
        <end position="405"/>
    </location>
</feature>
<dbReference type="InterPro" id="IPR000504">
    <property type="entry name" value="RRM_dom"/>
</dbReference>
<dbReference type="AlphaFoldDB" id="A0A2P6S3Y1"/>
<dbReference type="GO" id="GO:0003729">
    <property type="term" value="F:mRNA binding"/>
    <property type="evidence" value="ECO:0007669"/>
    <property type="project" value="TreeGrafter"/>
</dbReference>
<accession>A0A2P6S3Y1</accession>
<feature type="region of interest" description="Disordered" evidence="3">
    <location>
        <begin position="186"/>
        <end position="214"/>
    </location>
</feature>
<proteinExistence type="predicted"/>
<feature type="region of interest" description="Disordered" evidence="3">
    <location>
        <begin position="151"/>
        <end position="171"/>
    </location>
</feature>
<dbReference type="InterPro" id="IPR018222">
    <property type="entry name" value="Nuclear_transport_factor_2_euk"/>
</dbReference>
<dbReference type="InterPro" id="IPR012677">
    <property type="entry name" value="Nucleotide-bd_a/b_plait_sf"/>
</dbReference>
<evidence type="ECO:0000259" key="4">
    <source>
        <dbReference type="PROSITE" id="PS50102"/>
    </source>
</evidence>
<feature type="compositionally biased region" description="Gly residues" evidence="3">
    <location>
        <begin position="502"/>
        <end position="515"/>
    </location>
</feature>
<feature type="compositionally biased region" description="Basic and acidic residues" evidence="3">
    <location>
        <begin position="480"/>
        <end position="501"/>
    </location>
</feature>
<feature type="compositionally biased region" description="Basic and acidic residues" evidence="3">
    <location>
        <begin position="186"/>
        <end position="206"/>
    </location>
</feature>
<dbReference type="Pfam" id="PF00076">
    <property type="entry name" value="RRM_1"/>
    <property type="match status" value="1"/>
</dbReference>
<dbReference type="OMA" id="DPEPNHV"/>
<evidence type="ECO:0000259" key="5">
    <source>
        <dbReference type="PROSITE" id="PS50177"/>
    </source>
</evidence>
<feature type="compositionally biased region" description="Basic and acidic residues" evidence="3">
    <location>
        <begin position="442"/>
        <end position="452"/>
    </location>
</feature>
<comment type="caution">
    <text evidence="6">The sequence shown here is derived from an EMBL/GenBank/DDBJ whole genome shotgun (WGS) entry which is preliminary data.</text>
</comment>
<dbReference type="SUPFAM" id="SSF54928">
    <property type="entry name" value="RNA-binding domain, RBD"/>
    <property type="match status" value="1"/>
</dbReference>
<dbReference type="InterPro" id="IPR002075">
    <property type="entry name" value="NTF2_dom"/>
</dbReference>
<dbReference type="Proteomes" id="UP000238479">
    <property type="component" value="Chromosome 2"/>
</dbReference>
<organism evidence="6 7">
    <name type="scientific">Rosa chinensis</name>
    <name type="common">China rose</name>
    <dbReference type="NCBI Taxonomy" id="74649"/>
    <lineage>
        <taxon>Eukaryota</taxon>
        <taxon>Viridiplantae</taxon>
        <taxon>Streptophyta</taxon>
        <taxon>Embryophyta</taxon>
        <taxon>Tracheophyta</taxon>
        <taxon>Spermatophyta</taxon>
        <taxon>Magnoliopsida</taxon>
        <taxon>eudicotyledons</taxon>
        <taxon>Gunneridae</taxon>
        <taxon>Pentapetalae</taxon>
        <taxon>rosids</taxon>
        <taxon>fabids</taxon>
        <taxon>Rosales</taxon>
        <taxon>Rosaceae</taxon>
        <taxon>Rosoideae</taxon>
        <taxon>Rosoideae incertae sedis</taxon>
        <taxon>Rosa</taxon>
    </lineage>
</organism>
<protein>
    <submittedName>
        <fullName evidence="6">Putative nuclear transport factor 2, nucleotide-binding alpha-beta plait domain, NTF2-like protein</fullName>
    </submittedName>
</protein>
<evidence type="ECO:0000256" key="1">
    <source>
        <dbReference type="ARBA" id="ARBA00022884"/>
    </source>
</evidence>
<dbReference type="GO" id="GO:0005829">
    <property type="term" value="C:cytosol"/>
    <property type="evidence" value="ECO:0007669"/>
    <property type="project" value="TreeGrafter"/>
</dbReference>
<feature type="domain" description="NTF2" evidence="5">
    <location>
        <begin position="17"/>
        <end position="133"/>
    </location>
</feature>
<dbReference type="InterPro" id="IPR039539">
    <property type="entry name" value="Ras_GTPase_bind_prot"/>
</dbReference>
<dbReference type="FunFam" id="3.30.70.330:FF:001141">
    <property type="entry name" value="Ras GTPase-activating protein-binding protein 1"/>
    <property type="match status" value="1"/>
</dbReference>
<dbReference type="PROSITE" id="PS50177">
    <property type="entry name" value="NTF2_DOMAIN"/>
    <property type="match status" value="1"/>
</dbReference>
<dbReference type="PANTHER" id="PTHR10693">
    <property type="entry name" value="RAS GTPASE-ACTIVATING PROTEIN-BINDING PROTEIN"/>
    <property type="match status" value="1"/>
</dbReference>
<feature type="domain" description="RRM" evidence="4">
    <location>
        <begin position="302"/>
        <end position="379"/>
    </location>
</feature>
<dbReference type="STRING" id="74649.A0A2P6S3Y1"/>
<reference evidence="6 7" key="1">
    <citation type="journal article" date="2018" name="Nat. Genet.">
        <title>The Rosa genome provides new insights in the design of modern roses.</title>
        <authorList>
            <person name="Bendahmane M."/>
        </authorList>
    </citation>
    <scope>NUCLEOTIDE SEQUENCE [LARGE SCALE GENOMIC DNA]</scope>
    <source>
        <strain evidence="7">cv. Old Blush</strain>
    </source>
</reference>
<dbReference type="Gene3D" id="3.10.450.50">
    <property type="match status" value="1"/>
</dbReference>
<dbReference type="SUPFAM" id="SSF54427">
    <property type="entry name" value="NTF2-like"/>
    <property type="match status" value="1"/>
</dbReference>
<dbReference type="Pfam" id="PF02136">
    <property type="entry name" value="NTF2"/>
    <property type="match status" value="1"/>
</dbReference>
<name>A0A2P6S3Y1_ROSCH</name>